<feature type="transmembrane region" description="Helical" evidence="7">
    <location>
        <begin position="290"/>
        <end position="310"/>
    </location>
</feature>
<dbReference type="GO" id="GO:0022857">
    <property type="term" value="F:transmembrane transporter activity"/>
    <property type="evidence" value="ECO:0007669"/>
    <property type="project" value="InterPro"/>
</dbReference>
<organism evidence="9 10">
    <name type="scientific">Protomyces lactucae-debilis</name>
    <dbReference type="NCBI Taxonomy" id="2754530"/>
    <lineage>
        <taxon>Eukaryota</taxon>
        <taxon>Fungi</taxon>
        <taxon>Dikarya</taxon>
        <taxon>Ascomycota</taxon>
        <taxon>Taphrinomycotina</taxon>
        <taxon>Taphrinomycetes</taxon>
        <taxon>Taphrinales</taxon>
        <taxon>Protomycetaceae</taxon>
        <taxon>Protomyces</taxon>
    </lineage>
</organism>
<evidence type="ECO:0000256" key="6">
    <source>
        <dbReference type="SAM" id="MobiDB-lite"/>
    </source>
</evidence>
<keyword evidence="4 7" id="KW-1133">Transmembrane helix</keyword>
<comment type="caution">
    <text evidence="9">The sequence shown here is derived from an EMBL/GenBank/DDBJ whole genome shotgun (WGS) entry which is preliminary data.</text>
</comment>
<dbReference type="AlphaFoldDB" id="A0A1Y2FH07"/>
<feature type="transmembrane region" description="Helical" evidence="7">
    <location>
        <begin position="125"/>
        <end position="144"/>
    </location>
</feature>
<dbReference type="PANTHER" id="PTHR23504">
    <property type="entry name" value="MAJOR FACILITATOR SUPERFAMILY DOMAIN-CONTAINING PROTEIN 10"/>
    <property type="match status" value="1"/>
</dbReference>
<dbReference type="GeneID" id="63783506"/>
<dbReference type="EMBL" id="MCFI01000008">
    <property type="protein sequence ID" value="ORY83231.1"/>
    <property type="molecule type" value="Genomic_DNA"/>
</dbReference>
<dbReference type="GO" id="GO:0016020">
    <property type="term" value="C:membrane"/>
    <property type="evidence" value="ECO:0007669"/>
    <property type="project" value="UniProtKB-SubCell"/>
</dbReference>
<keyword evidence="2" id="KW-0813">Transport</keyword>
<evidence type="ECO:0000256" key="3">
    <source>
        <dbReference type="ARBA" id="ARBA00022692"/>
    </source>
</evidence>
<feature type="transmembrane region" description="Helical" evidence="7">
    <location>
        <begin position="201"/>
        <end position="223"/>
    </location>
</feature>
<feature type="transmembrane region" description="Helical" evidence="7">
    <location>
        <begin position="485"/>
        <end position="505"/>
    </location>
</feature>
<keyword evidence="5 7" id="KW-0472">Membrane</keyword>
<keyword evidence="3 7" id="KW-0812">Transmembrane</keyword>
<evidence type="ECO:0000256" key="5">
    <source>
        <dbReference type="ARBA" id="ARBA00023136"/>
    </source>
</evidence>
<evidence type="ECO:0000256" key="4">
    <source>
        <dbReference type="ARBA" id="ARBA00022989"/>
    </source>
</evidence>
<evidence type="ECO:0000256" key="2">
    <source>
        <dbReference type="ARBA" id="ARBA00022448"/>
    </source>
</evidence>
<dbReference type="OrthoDB" id="10262656at2759"/>
<dbReference type="InterPro" id="IPR020846">
    <property type="entry name" value="MFS_dom"/>
</dbReference>
<feature type="transmembrane region" description="Helical" evidence="7">
    <location>
        <begin position="360"/>
        <end position="381"/>
    </location>
</feature>
<evidence type="ECO:0000256" key="1">
    <source>
        <dbReference type="ARBA" id="ARBA00004141"/>
    </source>
</evidence>
<feature type="transmembrane region" description="Helical" evidence="7">
    <location>
        <begin position="401"/>
        <end position="424"/>
    </location>
</feature>
<proteinExistence type="predicted"/>
<dbReference type="Gene3D" id="1.20.1250.20">
    <property type="entry name" value="MFS general substrate transporter like domains"/>
    <property type="match status" value="1"/>
</dbReference>
<feature type="region of interest" description="Disordered" evidence="6">
    <location>
        <begin position="230"/>
        <end position="269"/>
    </location>
</feature>
<comment type="subcellular location">
    <subcellularLocation>
        <location evidence="1">Membrane</location>
        <topology evidence="1">Multi-pass membrane protein</topology>
    </subcellularLocation>
</comment>
<feature type="transmembrane region" description="Helical" evidence="7">
    <location>
        <begin position="151"/>
        <end position="171"/>
    </location>
</feature>
<dbReference type="Pfam" id="PF07690">
    <property type="entry name" value="MFS_1"/>
    <property type="match status" value="1"/>
</dbReference>
<evidence type="ECO:0000256" key="7">
    <source>
        <dbReference type="SAM" id="Phobius"/>
    </source>
</evidence>
<feature type="compositionally biased region" description="Polar residues" evidence="6">
    <location>
        <begin position="255"/>
        <end position="266"/>
    </location>
</feature>
<feature type="transmembrane region" description="Helical" evidence="7">
    <location>
        <begin position="38"/>
        <end position="57"/>
    </location>
</feature>
<dbReference type="SUPFAM" id="SSF103473">
    <property type="entry name" value="MFS general substrate transporter"/>
    <property type="match status" value="1"/>
</dbReference>
<evidence type="ECO:0000313" key="10">
    <source>
        <dbReference type="Proteomes" id="UP000193685"/>
    </source>
</evidence>
<feature type="transmembrane region" description="Helical" evidence="7">
    <location>
        <begin position="63"/>
        <end position="83"/>
    </location>
</feature>
<feature type="domain" description="Major facilitator superfamily (MFS) profile" evidence="8">
    <location>
        <begin position="25"/>
        <end position="514"/>
    </location>
</feature>
<dbReference type="PROSITE" id="PS50850">
    <property type="entry name" value="MFS"/>
    <property type="match status" value="1"/>
</dbReference>
<reference evidence="9 10" key="1">
    <citation type="submission" date="2016-07" db="EMBL/GenBank/DDBJ databases">
        <title>Pervasive Adenine N6-methylation of Active Genes in Fungi.</title>
        <authorList>
            <consortium name="DOE Joint Genome Institute"/>
            <person name="Mondo S.J."/>
            <person name="Dannebaum R.O."/>
            <person name="Kuo R.C."/>
            <person name="Labutti K."/>
            <person name="Haridas S."/>
            <person name="Kuo A."/>
            <person name="Salamov A."/>
            <person name="Ahrendt S.R."/>
            <person name="Lipzen A."/>
            <person name="Sullivan W."/>
            <person name="Andreopoulos W.B."/>
            <person name="Clum A."/>
            <person name="Lindquist E."/>
            <person name="Daum C."/>
            <person name="Ramamoorthy G.K."/>
            <person name="Gryganskyi A."/>
            <person name="Culley D."/>
            <person name="Magnuson J.K."/>
            <person name="James T.Y."/>
            <person name="O'Malley M.A."/>
            <person name="Stajich J.E."/>
            <person name="Spatafora J.W."/>
            <person name="Visel A."/>
            <person name="Grigoriev I.V."/>
        </authorList>
    </citation>
    <scope>NUCLEOTIDE SEQUENCE [LARGE SCALE GENOMIC DNA]</scope>
    <source>
        <strain evidence="9 10">12-1054</strain>
    </source>
</reference>
<dbReference type="InterPro" id="IPR036259">
    <property type="entry name" value="MFS_trans_sf"/>
</dbReference>
<dbReference type="PANTHER" id="PTHR23504:SF15">
    <property type="entry name" value="MAJOR FACILITATOR SUPERFAMILY (MFS) PROFILE DOMAIN-CONTAINING PROTEIN"/>
    <property type="match status" value="1"/>
</dbReference>
<dbReference type="Proteomes" id="UP000193685">
    <property type="component" value="Unassembled WGS sequence"/>
</dbReference>
<name>A0A1Y2FH07_PROLT</name>
<keyword evidence="10" id="KW-1185">Reference proteome</keyword>
<feature type="transmembrane region" description="Helical" evidence="7">
    <location>
        <begin position="330"/>
        <end position="348"/>
    </location>
</feature>
<evidence type="ECO:0000313" key="9">
    <source>
        <dbReference type="EMBL" id="ORY83231.1"/>
    </source>
</evidence>
<evidence type="ECO:0000259" key="8">
    <source>
        <dbReference type="PROSITE" id="PS50850"/>
    </source>
</evidence>
<accession>A0A1Y2FH07</accession>
<sequence>MSVAQSALDTLPEAHDAPPKLPIKDLLILASVRFAEPVSFTSVNPYIFFFILSFGIAEADVGFYAGLIFATFPLAEFATSLFWVRLSDRIGRRKVILICLAGCILPTLLFGFSRSVGEAMLWRTLTGLINGNSPVIATACAELVTYKPHQALAFSVMPVTWTLGSIIGPMLGGSLSDPVQQYPAWFKSDTPLRQFLLKFRFSLPGIVCASLFLVTLIVAVVGLKEPPAAVRPLSQAEEPSERTRLLSRPSDEDNSNNNGRPETTASDSEKAPLTLWQEAKYLTPCIYTNLGLSALVCFVTMSTDQVFPLLASTSRELGGLALASPQVGTIYTGTSVACILGQLLFHVVHRNIGSRGCLRVSSTFCLITCLTFPNMVNLAYLIDKGKPETSTARQQNAILCLAMLCLVTQRIAGILAFPSLVILLTNAVPSVSVPQSDGDHAGAPVRSLLGTVNGLSQATNCAFRGIGPLMMGPFWAWSIRSQHRWVFWTFIAGLGCSIWVITRIGKLEEEEGET</sequence>
<feature type="transmembrane region" description="Helical" evidence="7">
    <location>
        <begin position="95"/>
        <end position="113"/>
    </location>
</feature>
<dbReference type="RefSeq" id="XP_040725812.1">
    <property type="nucleotide sequence ID" value="XM_040866907.1"/>
</dbReference>
<dbReference type="InterPro" id="IPR011701">
    <property type="entry name" value="MFS"/>
</dbReference>
<gene>
    <name evidence="9" type="ORF">BCR37DRAFT_299260</name>
</gene>
<protein>
    <submittedName>
        <fullName evidence="9">Major facilitator superfamily domain-containing protein</fullName>
    </submittedName>
</protein>